<dbReference type="GO" id="GO:0006508">
    <property type="term" value="P:proteolysis"/>
    <property type="evidence" value="ECO:0007669"/>
    <property type="project" value="UniProtKB-KW"/>
</dbReference>
<dbReference type="Proteomes" id="UP000528945">
    <property type="component" value="Unassembled WGS sequence"/>
</dbReference>
<comment type="caution">
    <text evidence="1">The sequence shown here is derived from an EMBL/GenBank/DDBJ whole genome shotgun (WGS) entry which is preliminary data.</text>
</comment>
<keyword evidence="1" id="KW-0645">Protease</keyword>
<dbReference type="InterPro" id="IPR029045">
    <property type="entry name" value="ClpP/crotonase-like_dom_sf"/>
</dbReference>
<keyword evidence="2" id="KW-1185">Reference proteome</keyword>
<evidence type="ECO:0000313" key="2">
    <source>
        <dbReference type="Proteomes" id="UP000528945"/>
    </source>
</evidence>
<dbReference type="Gene3D" id="3.90.226.10">
    <property type="entry name" value="2-enoyl-CoA Hydratase, Chain A, domain 1"/>
    <property type="match status" value="1"/>
</dbReference>
<gene>
    <name evidence="1" type="ORF">GGR47_002841</name>
</gene>
<keyword evidence="1" id="KW-0378">Hydrolase</keyword>
<dbReference type="Pfam" id="PF00574">
    <property type="entry name" value="CLP_protease"/>
    <property type="match status" value="1"/>
</dbReference>
<reference evidence="1 2" key="1">
    <citation type="submission" date="2020-08" db="EMBL/GenBank/DDBJ databases">
        <title>Genomic Encyclopedia of Type Strains, Phase IV (KMG-IV): sequencing the most valuable type-strain genomes for metagenomic binning, comparative biology and taxonomic classification.</title>
        <authorList>
            <person name="Goeker M."/>
        </authorList>
    </citation>
    <scope>NUCLEOTIDE SEQUENCE [LARGE SCALE GENOMIC DNA]</scope>
    <source>
        <strain evidence="1 2">DSM 15581</strain>
    </source>
</reference>
<organism evidence="1 2">
    <name type="scientific">Sphingomonas aquatilis</name>
    <dbReference type="NCBI Taxonomy" id="93063"/>
    <lineage>
        <taxon>Bacteria</taxon>
        <taxon>Pseudomonadati</taxon>
        <taxon>Pseudomonadota</taxon>
        <taxon>Alphaproteobacteria</taxon>
        <taxon>Sphingomonadales</taxon>
        <taxon>Sphingomonadaceae</taxon>
        <taxon>Sphingomonas</taxon>
    </lineage>
</organism>
<dbReference type="AlphaFoldDB" id="A0AAW3TU07"/>
<protein>
    <submittedName>
        <fullName evidence="1">ATP-dependent protease ClpP protease subunit</fullName>
    </submittedName>
</protein>
<sequence length="209" mass="23099">MAIVGNSSHARRVRAAMTDQDRQTAASKYPLLAHPHIQLHGTVDDMMYARFKTQLAEAPVDGPLVVSLTTLGGDPEMGRAMGDDIQLLRDYTGRETLFLGKVAVYSAGATFMAAFPVEKRFLTHGTRLMLHERLMSSSVQLSGPLTTLPAVLKAKLHEIEESIKIQEEGFREIVRGSSVSFEELCEKAPSNWYIEAEEARSRGLVLDII</sequence>
<name>A0AAW3TU07_9SPHN</name>
<dbReference type="GO" id="GO:0008233">
    <property type="term" value="F:peptidase activity"/>
    <property type="evidence" value="ECO:0007669"/>
    <property type="project" value="UniProtKB-KW"/>
</dbReference>
<proteinExistence type="predicted"/>
<dbReference type="SUPFAM" id="SSF52096">
    <property type="entry name" value="ClpP/crotonase"/>
    <property type="match status" value="1"/>
</dbReference>
<accession>A0AAW3TU07</accession>
<evidence type="ECO:0000313" key="1">
    <source>
        <dbReference type="EMBL" id="MBB3876586.1"/>
    </source>
</evidence>
<dbReference type="InterPro" id="IPR023562">
    <property type="entry name" value="ClpP/TepA"/>
</dbReference>
<dbReference type="EMBL" id="JACIDB010000006">
    <property type="protein sequence ID" value="MBB3876586.1"/>
    <property type="molecule type" value="Genomic_DNA"/>
</dbReference>